<proteinExistence type="predicted"/>
<evidence type="ECO:0000256" key="1">
    <source>
        <dbReference type="SAM" id="SignalP"/>
    </source>
</evidence>
<evidence type="ECO:0000313" key="2">
    <source>
        <dbReference type="Proteomes" id="UP000036681"/>
    </source>
</evidence>
<evidence type="ECO:0000313" key="3">
    <source>
        <dbReference type="WBParaSite" id="ALUE_0001611701-mRNA-1"/>
    </source>
</evidence>
<accession>A0A0M3IDK7</accession>
<keyword evidence="2" id="KW-1185">Reference proteome</keyword>
<reference evidence="3" key="1">
    <citation type="submission" date="2017-02" db="UniProtKB">
        <authorList>
            <consortium name="WormBaseParasite"/>
        </authorList>
    </citation>
    <scope>IDENTIFICATION</scope>
</reference>
<protein>
    <submittedName>
        <fullName evidence="3">Secreted protein</fullName>
    </submittedName>
</protein>
<organism evidence="2 3">
    <name type="scientific">Ascaris lumbricoides</name>
    <name type="common">Giant roundworm</name>
    <dbReference type="NCBI Taxonomy" id="6252"/>
    <lineage>
        <taxon>Eukaryota</taxon>
        <taxon>Metazoa</taxon>
        <taxon>Ecdysozoa</taxon>
        <taxon>Nematoda</taxon>
        <taxon>Chromadorea</taxon>
        <taxon>Rhabditida</taxon>
        <taxon>Spirurina</taxon>
        <taxon>Ascaridomorpha</taxon>
        <taxon>Ascaridoidea</taxon>
        <taxon>Ascarididae</taxon>
        <taxon>Ascaris</taxon>
    </lineage>
</organism>
<name>A0A0M3IDK7_ASCLU</name>
<keyword evidence="1" id="KW-0732">Signal</keyword>
<dbReference type="Proteomes" id="UP000036681">
    <property type="component" value="Unplaced"/>
</dbReference>
<feature type="signal peptide" evidence="1">
    <location>
        <begin position="1"/>
        <end position="23"/>
    </location>
</feature>
<feature type="chain" id="PRO_5005656850" evidence="1">
    <location>
        <begin position="24"/>
        <end position="86"/>
    </location>
</feature>
<dbReference type="WBParaSite" id="ALUE_0001611701-mRNA-1">
    <property type="protein sequence ID" value="ALUE_0001611701-mRNA-1"/>
    <property type="gene ID" value="ALUE_0001611701"/>
</dbReference>
<sequence>MSRISTNVLKLIVSVLQWLAAAALKGPRVYADGRGRQPSVDTGMREYIEDGNSLRASTPQIPVEPKTYKRAEAQHINRSIALNEQQ</sequence>
<dbReference type="AlphaFoldDB" id="A0A0M3IDK7"/>